<evidence type="ECO:0000313" key="5">
    <source>
        <dbReference type="EMBL" id="KZL63596.1"/>
    </source>
</evidence>
<evidence type="ECO:0000256" key="2">
    <source>
        <dbReference type="ARBA" id="ARBA00009576"/>
    </source>
</evidence>
<dbReference type="AlphaFoldDB" id="A0A166LJI5"/>
<evidence type="ECO:0000256" key="1">
    <source>
        <dbReference type="ARBA" id="ARBA00004196"/>
    </source>
</evidence>
<comment type="caution">
    <text evidence="5">The sequence shown here is derived from an EMBL/GenBank/DDBJ whole genome shotgun (WGS) entry which is preliminary data.</text>
</comment>
<comment type="subcellular location">
    <subcellularLocation>
        <location evidence="1">Cell envelope</location>
    </subcellularLocation>
</comment>
<evidence type="ECO:0000256" key="3">
    <source>
        <dbReference type="ARBA" id="ARBA00023157"/>
    </source>
</evidence>
<evidence type="ECO:0008006" key="7">
    <source>
        <dbReference type="Google" id="ProtNLM"/>
    </source>
</evidence>
<proteinExistence type="inferred from homology"/>
<protein>
    <recommendedName>
        <fullName evidence="7">Hydrophobin</fullName>
    </recommendedName>
</protein>
<accession>A0A166LJI5</accession>
<organism evidence="5 6">
    <name type="scientific">Colletotrichum incanum</name>
    <name type="common">Soybean anthracnose fungus</name>
    <dbReference type="NCBI Taxonomy" id="1573173"/>
    <lineage>
        <taxon>Eukaryota</taxon>
        <taxon>Fungi</taxon>
        <taxon>Dikarya</taxon>
        <taxon>Ascomycota</taxon>
        <taxon>Pezizomycotina</taxon>
        <taxon>Sordariomycetes</taxon>
        <taxon>Hypocreomycetidae</taxon>
        <taxon>Glomerellales</taxon>
        <taxon>Glomerellaceae</taxon>
        <taxon>Colletotrichum</taxon>
        <taxon>Colletotrichum spaethianum species complex</taxon>
    </lineage>
</organism>
<dbReference type="InterPro" id="IPR010636">
    <property type="entry name" value="Class_II_hydrophobin"/>
</dbReference>
<dbReference type="GO" id="GO:0005576">
    <property type="term" value="C:extracellular region"/>
    <property type="evidence" value="ECO:0007669"/>
    <property type="project" value="InterPro"/>
</dbReference>
<dbReference type="Gene3D" id="3.20.120.10">
    <property type="entry name" value="Hydrophobin"/>
    <property type="match status" value="1"/>
</dbReference>
<sequence length="104" mass="11038">MKPTAYLLVLFASVAVTAPTGVKRSEELDICELTSGGGTGDIENEIAKDISYALGKLLCCATDAADAESLYYTVPSTAPATFAGFEMTCLFNGYKHLRCCVLDL</sequence>
<dbReference type="Pfam" id="PF06766">
    <property type="entry name" value="Hydrophobin_2"/>
    <property type="match status" value="1"/>
</dbReference>
<feature type="signal peptide" evidence="4">
    <location>
        <begin position="1"/>
        <end position="19"/>
    </location>
</feature>
<keyword evidence="3" id="KW-1015">Disulfide bond</keyword>
<dbReference type="InterPro" id="IPR036686">
    <property type="entry name" value="Class_II_Hydrophobin_sf"/>
</dbReference>
<gene>
    <name evidence="5" type="ORF">CI238_02936</name>
</gene>
<evidence type="ECO:0000313" key="6">
    <source>
        <dbReference type="Proteomes" id="UP000076584"/>
    </source>
</evidence>
<comment type="similarity">
    <text evidence="2">Belongs to the cerato-ulmin hydrophobin family.</text>
</comment>
<feature type="chain" id="PRO_5007876876" description="Hydrophobin" evidence="4">
    <location>
        <begin position="20"/>
        <end position="104"/>
    </location>
</feature>
<dbReference type="SUPFAM" id="SSF101751">
    <property type="entry name" value="Hydrophobin II, HfbII"/>
    <property type="match status" value="1"/>
</dbReference>
<name>A0A166LJI5_COLIC</name>
<dbReference type="EMBL" id="LFIW01002754">
    <property type="protein sequence ID" value="KZL63596.1"/>
    <property type="molecule type" value="Genomic_DNA"/>
</dbReference>
<dbReference type="Proteomes" id="UP000076584">
    <property type="component" value="Unassembled WGS sequence"/>
</dbReference>
<reference evidence="5 6" key="1">
    <citation type="submission" date="2015-06" db="EMBL/GenBank/DDBJ databases">
        <title>Survival trade-offs in plant roots during colonization by closely related pathogenic and mutualistic fungi.</title>
        <authorList>
            <person name="Hacquard S."/>
            <person name="Kracher B."/>
            <person name="Hiruma K."/>
            <person name="Weinman A."/>
            <person name="Muench P."/>
            <person name="Garrido Oter R."/>
            <person name="Ver Loren van Themaat E."/>
            <person name="Dallerey J.-F."/>
            <person name="Damm U."/>
            <person name="Henrissat B."/>
            <person name="Lespinet O."/>
            <person name="Thon M."/>
            <person name="Kemen E."/>
            <person name="McHardy A.C."/>
            <person name="Schulze-Lefert P."/>
            <person name="O'Connell R.J."/>
        </authorList>
    </citation>
    <scope>NUCLEOTIDE SEQUENCE [LARGE SCALE GENOMIC DNA]</scope>
    <source>
        <strain evidence="5 6">MAFF 238704</strain>
    </source>
</reference>
<keyword evidence="4" id="KW-0732">Signal</keyword>
<keyword evidence="6" id="KW-1185">Reference proteome</keyword>
<feature type="non-terminal residue" evidence="5">
    <location>
        <position position="104"/>
    </location>
</feature>
<evidence type="ECO:0000256" key="4">
    <source>
        <dbReference type="SAM" id="SignalP"/>
    </source>
</evidence>